<dbReference type="KEGG" id="csx:CSING_11020"/>
<evidence type="ECO:0000313" key="1">
    <source>
        <dbReference type="EMBL" id="AJI79708.1"/>
    </source>
</evidence>
<reference evidence="1 2" key="1">
    <citation type="journal article" date="2015" name="Genome Announc.">
        <title>Complete Genome Sequence and Annotation of Corynebacterium singulare DSM 44357, Isolated from a Human Semen Specimen.</title>
        <authorList>
            <person name="Merten M."/>
            <person name="Brinkrolf K."/>
            <person name="Albersmeier A."/>
            <person name="Kutter Y."/>
            <person name="Ruckert C."/>
            <person name="Tauch A."/>
        </authorList>
    </citation>
    <scope>NUCLEOTIDE SEQUENCE [LARGE SCALE GENOMIC DNA]</scope>
    <source>
        <strain evidence="1">IBS B52218</strain>
    </source>
</reference>
<accession>A0A0B6EY26</accession>
<gene>
    <name evidence="1" type="ORF">CSING_11020</name>
</gene>
<protein>
    <submittedName>
        <fullName evidence="1">Uncharacterized protein</fullName>
    </submittedName>
</protein>
<dbReference type="EMBL" id="CP010827">
    <property type="protein sequence ID" value="AJI79708.1"/>
    <property type="molecule type" value="Genomic_DNA"/>
</dbReference>
<evidence type="ECO:0000313" key="2">
    <source>
        <dbReference type="Proteomes" id="UP000031890"/>
    </source>
</evidence>
<dbReference type="Gene3D" id="1.10.10.10">
    <property type="entry name" value="Winged helix-like DNA-binding domain superfamily/Winged helix DNA-binding domain"/>
    <property type="match status" value="1"/>
</dbReference>
<name>A0A0B6EY26_9CORY</name>
<dbReference type="AlphaFoldDB" id="A0A0B6EY26"/>
<dbReference type="InterPro" id="IPR036388">
    <property type="entry name" value="WH-like_DNA-bd_sf"/>
</dbReference>
<organism evidence="1 2">
    <name type="scientific">Corynebacterium singulare</name>
    <dbReference type="NCBI Taxonomy" id="161899"/>
    <lineage>
        <taxon>Bacteria</taxon>
        <taxon>Bacillati</taxon>
        <taxon>Actinomycetota</taxon>
        <taxon>Actinomycetes</taxon>
        <taxon>Mycobacteriales</taxon>
        <taxon>Corynebacteriaceae</taxon>
        <taxon>Corynebacterium</taxon>
    </lineage>
</organism>
<dbReference type="Proteomes" id="UP000031890">
    <property type="component" value="Chromosome"/>
</dbReference>
<dbReference type="HOGENOM" id="CLU_3167000_0_0_11"/>
<sequence>MRHFDLEVVVTRWTPKDVKDAAIERVAAGEAVSLVARDVGVGPDILS</sequence>
<proteinExistence type="predicted"/>